<gene>
    <name evidence="2" type="ORF">ACFP7A_08965</name>
</gene>
<proteinExistence type="predicted"/>
<evidence type="ECO:0000313" key="2">
    <source>
        <dbReference type="EMBL" id="MFC6386733.1"/>
    </source>
</evidence>
<organism evidence="2 3">
    <name type="scientific">Sporolactobacillus kofuensis</name>
    <dbReference type="NCBI Taxonomy" id="269672"/>
    <lineage>
        <taxon>Bacteria</taxon>
        <taxon>Bacillati</taxon>
        <taxon>Bacillota</taxon>
        <taxon>Bacilli</taxon>
        <taxon>Bacillales</taxon>
        <taxon>Sporolactobacillaceae</taxon>
        <taxon>Sporolactobacillus</taxon>
    </lineage>
</organism>
<comment type="caution">
    <text evidence="2">The sequence shown here is derived from an EMBL/GenBank/DDBJ whole genome shotgun (WGS) entry which is preliminary data.</text>
</comment>
<dbReference type="Proteomes" id="UP001596267">
    <property type="component" value="Unassembled WGS sequence"/>
</dbReference>
<dbReference type="EMBL" id="JBHSTQ010000008">
    <property type="protein sequence ID" value="MFC6386733.1"/>
    <property type="molecule type" value="Genomic_DNA"/>
</dbReference>
<name>A0ABW1WHC8_9BACL</name>
<evidence type="ECO:0000313" key="3">
    <source>
        <dbReference type="Proteomes" id="UP001596267"/>
    </source>
</evidence>
<sequence length="90" mass="10529">MTELEQDKLLIIKSKIKAIADTASFFKIEKSDFEEWKKELPEMKNADREEWLEMTLQNVIEDLENLNNEIELTTASGSYQVLHLVTKQRG</sequence>
<evidence type="ECO:0000256" key="1">
    <source>
        <dbReference type="SAM" id="Coils"/>
    </source>
</evidence>
<feature type="coiled-coil region" evidence="1">
    <location>
        <begin position="49"/>
        <end position="76"/>
    </location>
</feature>
<dbReference type="RefSeq" id="WP_253054792.1">
    <property type="nucleotide sequence ID" value="NZ_JAMXWN010000008.1"/>
</dbReference>
<accession>A0ABW1WHC8</accession>
<keyword evidence="1" id="KW-0175">Coiled coil</keyword>
<protein>
    <submittedName>
        <fullName evidence="2">Uncharacterized protein</fullName>
    </submittedName>
</protein>
<keyword evidence="3" id="KW-1185">Reference proteome</keyword>
<reference evidence="3" key="1">
    <citation type="journal article" date="2019" name="Int. J. Syst. Evol. Microbiol.">
        <title>The Global Catalogue of Microorganisms (GCM) 10K type strain sequencing project: providing services to taxonomists for standard genome sequencing and annotation.</title>
        <authorList>
            <consortium name="The Broad Institute Genomics Platform"/>
            <consortium name="The Broad Institute Genome Sequencing Center for Infectious Disease"/>
            <person name="Wu L."/>
            <person name="Ma J."/>
        </authorList>
    </citation>
    <scope>NUCLEOTIDE SEQUENCE [LARGE SCALE GENOMIC DNA]</scope>
    <source>
        <strain evidence="3">CCUG 42001</strain>
    </source>
</reference>